<dbReference type="Pfam" id="PF13628">
    <property type="entry name" value="DUF4142"/>
    <property type="match status" value="1"/>
</dbReference>
<accession>A0A8J3M0C7</accession>
<name>A0A8J3M0C7_9ACTN</name>
<dbReference type="Gene3D" id="1.20.1260.10">
    <property type="match status" value="1"/>
</dbReference>
<dbReference type="AlphaFoldDB" id="A0A8J3M0C7"/>
<protein>
    <recommendedName>
        <fullName evidence="2">DUF4142 domain-containing protein</fullName>
    </recommendedName>
</protein>
<feature type="domain" description="DUF4142" evidence="2">
    <location>
        <begin position="38"/>
        <end position="170"/>
    </location>
</feature>
<evidence type="ECO:0000313" key="3">
    <source>
        <dbReference type="EMBL" id="GIG76761.1"/>
    </source>
</evidence>
<evidence type="ECO:0000313" key="4">
    <source>
        <dbReference type="Proteomes" id="UP000653674"/>
    </source>
</evidence>
<keyword evidence="1" id="KW-0732">Signal</keyword>
<proteinExistence type="predicted"/>
<sequence length="194" mass="20233">MRIPIVASIVATVCLGLAAPAGAAPAATPTPGGTLGARDRAFLTAAGRGAEFEVASGRLAAARGADQRIRTFGNRMVRDHGKEVQQLQSLGRTLHVTPPTALGRDQQAVTAIWSSLRGGPFDCSYAPTMQADHEADLGMYAAMARHADNPQVRAFAKAQIPVLRQHLQLATRNLTGLNCSAPPPTGPPPTAVQT</sequence>
<gene>
    <name evidence="3" type="ORF">Pfl04_51650</name>
</gene>
<evidence type="ECO:0000256" key="1">
    <source>
        <dbReference type="SAM" id="SignalP"/>
    </source>
</evidence>
<keyword evidence="4" id="KW-1185">Reference proteome</keyword>
<feature type="chain" id="PRO_5039351558" description="DUF4142 domain-containing protein" evidence="1">
    <location>
        <begin position="24"/>
        <end position="194"/>
    </location>
</feature>
<dbReference type="InterPro" id="IPR025419">
    <property type="entry name" value="DUF4142"/>
</dbReference>
<dbReference type="InterPro" id="IPR012347">
    <property type="entry name" value="Ferritin-like"/>
</dbReference>
<dbReference type="EMBL" id="BONU01000078">
    <property type="protein sequence ID" value="GIG76761.1"/>
    <property type="molecule type" value="Genomic_DNA"/>
</dbReference>
<dbReference type="PANTHER" id="PTHR38593:SF1">
    <property type="entry name" value="BLR2558 PROTEIN"/>
    <property type="match status" value="1"/>
</dbReference>
<dbReference type="Proteomes" id="UP000653674">
    <property type="component" value="Unassembled WGS sequence"/>
</dbReference>
<dbReference type="PANTHER" id="PTHR38593">
    <property type="entry name" value="BLR2558 PROTEIN"/>
    <property type="match status" value="1"/>
</dbReference>
<comment type="caution">
    <text evidence="3">The sequence shown here is derived from an EMBL/GenBank/DDBJ whole genome shotgun (WGS) entry which is preliminary data.</text>
</comment>
<organism evidence="3 4">
    <name type="scientific">Planosporangium flavigriseum</name>
    <dbReference type="NCBI Taxonomy" id="373681"/>
    <lineage>
        <taxon>Bacteria</taxon>
        <taxon>Bacillati</taxon>
        <taxon>Actinomycetota</taxon>
        <taxon>Actinomycetes</taxon>
        <taxon>Micromonosporales</taxon>
        <taxon>Micromonosporaceae</taxon>
        <taxon>Planosporangium</taxon>
    </lineage>
</organism>
<reference evidence="3" key="1">
    <citation type="submission" date="2021-01" db="EMBL/GenBank/DDBJ databases">
        <title>Whole genome shotgun sequence of Planosporangium flavigriseum NBRC 105377.</title>
        <authorList>
            <person name="Komaki H."/>
            <person name="Tamura T."/>
        </authorList>
    </citation>
    <scope>NUCLEOTIDE SEQUENCE</scope>
    <source>
        <strain evidence="3">NBRC 105377</strain>
    </source>
</reference>
<feature type="signal peptide" evidence="1">
    <location>
        <begin position="1"/>
        <end position="23"/>
    </location>
</feature>
<evidence type="ECO:0000259" key="2">
    <source>
        <dbReference type="Pfam" id="PF13628"/>
    </source>
</evidence>
<dbReference type="RefSeq" id="WP_168080192.1">
    <property type="nucleotide sequence ID" value="NZ_BAAAQJ010000037.1"/>
</dbReference>